<evidence type="ECO:0000256" key="6">
    <source>
        <dbReference type="ARBA" id="ARBA00022833"/>
    </source>
</evidence>
<comment type="caution">
    <text evidence="9">The sequence shown here is derived from an EMBL/GenBank/DDBJ whole genome shotgun (WGS) entry which is preliminary data.</text>
</comment>
<dbReference type="InterPro" id="IPR017782">
    <property type="entry name" value="Hydroxyacylglutathione_Hdrlase"/>
</dbReference>
<dbReference type="InterPro" id="IPR036866">
    <property type="entry name" value="RibonucZ/Hydroxyglut_hydro"/>
</dbReference>
<dbReference type="STRING" id="1120923.SAMN02746095_02448"/>
<evidence type="ECO:0000313" key="10">
    <source>
        <dbReference type="Proteomes" id="UP000032668"/>
    </source>
</evidence>
<accession>A0A0D6PJP0</accession>
<dbReference type="EC" id="3.1.2.6" evidence="7"/>
<dbReference type="InterPro" id="IPR032282">
    <property type="entry name" value="HAGH_C"/>
</dbReference>
<keyword evidence="6 7" id="KW-0862">Zinc</keyword>
<keyword evidence="4 7" id="KW-0479">Metal-binding</keyword>
<dbReference type="SMART" id="SM00849">
    <property type="entry name" value="Lactamase_B"/>
    <property type="match status" value="1"/>
</dbReference>
<evidence type="ECO:0000256" key="3">
    <source>
        <dbReference type="ARBA" id="ARBA00006759"/>
    </source>
</evidence>
<keyword evidence="5 7" id="KW-0378">Hydrolase</keyword>
<name>A0A0D6PJP0_9PROT</name>
<dbReference type="InterPro" id="IPR001279">
    <property type="entry name" value="Metallo-B-lactamas"/>
</dbReference>
<evidence type="ECO:0000256" key="5">
    <source>
        <dbReference type="ARBA" id="ARBA00022801"/>
    </source>
</evidence>
<dbReference type="NCBIfam" id="TIGR03413">
    <property type="entry name" value="GSH_gloB"/>
    <property type="match status" value="1"/>
</dbReference>
<dbReference type="RefSeq" id="WP_048880275.1">
    <property type="nucleotide sequence ID" value="NZ_BANC01000124.1"/>
</dbReference>
<comment type="similarity">
    <text evidence="3 7">Belongs to the metallo-beta-lactamase superfamily. Glyoxalase II family.</text>
</comment>
<sequence>MTVTAQAIPMLSDNYSWLLTESATGKVGIVDPAEAGPAIAALEAQGKGLDFIFLTHHHDDHTGGVAELVAKYHPVVVGNGADAHRLPKLDIAVHEGSLVEFGAAKLRVIETPGHTLGHISYYIADGDILLPGDTLFSLGCGRLFEGTAAQMYNSIAKYSELPDDTLVCAGHEYTASNATFALTIEPENKALQARAKEIEALRAKSQPTLPVRLDLERATNPFIRAKNAEEFAKIRTAKDNF</sequence>
<dbReference type="Proteomes" id="UP000032668">
    <property type="component" value="Unassembled WGS sequence"/>
</dbReference>
<dbReference type="AlphaFoldDB" id="A0A0D6PJP0"/>
<dbReference type="PANTHER" id="PTHR43705:SF1">
    <property type="entry name" value="HYDROXYACYLGLUTATHIONE HYDROLASE GLOB"/>
    <property type="match status" value="1"/>
</dbReference>
<comment type="subunit">
    <text evidence="7">Monomer.</text>
</comment>
<feature type="domain" description="Metallo-beta-lactamase" evidence="8">
    <location>
        <begin position="13"/>
        <end position="171"/>
    </location>
</feature>
<dbReference type="SUPFAM" id="SSF56281">
    <property type="entry name" value="Metallo-hydrolase/oxidoreductase"/>
    <property type="match status" value="1"/>
</dbReference>
<feature type="binding site" evidence="7">
    <location>
        <position position="60"/>
    </location>
    <ligand>
        <name>Zn(2+)</name>
        <dbReference type="ChEBI" id="CHEBI:29105"/>
        <label>2</label>
    </ligand>
</feature>
<feature type="binding site" evidence="7">
    <location>
        <position position="58"/>
    </location>
    <ligand>
        <name>Zn(2+)</name>
        <dbReference type="ChEBI" id="CHEBI:29105"/>
        <label>1</label>
    </ligand>
</feature>
<evidence type="ECO:0000256" key="4">
    <source>
        <dbReference type="ARBA" id="ARBA00022723"/>
    </source>
</evidence>
<keyword evidence="10" id="KW-1185">Reference proteome</keyword>
<dbReference type="GO" id="GO:0019243">
    <property type="term" value="P:methylglyoxal catabolic process to D-lactate via S-lactoyl-glutathione"/>
    <property type="evidence" value="ECO:0007669"/>
    <property type="project" value="UniProtKB-UniRule"/>
</dbReference>
<evidence type="ECO:0000313" key="9">
    <source>
        <dbReference type="EMBL" id="GAN81892.1"/>
    </source>
</evidence>
<dbReference type="Pfam" id="PF00753">
    <property type="entry name" value="Lactamase_B"/>
    <property type="match status" value="1"/>
</dbReference>
<evidence type="ECO:0000259" key="8">
    <source>
        <dbReference type="SMART" id="SM00849"/>
    </source>
</evidence>
<evidence type="ECO:0000256" key="2">
    <source>
        <dbReference type="ARBA" id="ARBA00004963"/>
    </source>
</evidence>
<proteinExistence type="inferred from homology"/>
<evidence type="ECO:0000256" key="1">
    <source>
        <dbReference type="ARBA" id="ARBA00001623"/>
    </source>
</evidence>
<reference evidence="9 10" key="1">
    <citation type="submission" date="2012-11" db="EMBL/GenBank/DDBJ databases">
        <title>Whole genome sequence of Acidocella aminolytica 101 = DSM 11237.</title>
        <authorList>
            <person name="Azuma Y."/>
            <person name="Higashiura N."/>
            <person name="Hirakawa H."/>
            <person name="Matsushita K."/>
        </authorList>
    </citation>
    <scope>NUCLEOTIDE SEQUENCE [LARGE SCALE GENOMIC DNA]</scope>
    <source>
        <strain evidence="10">101 / DSM 11237</strain>
    </source>
</reference>
<dbReference type="PIRSF" id="PIRSF005457">
    <property type="entry name" value="Glx"/>
    <property type="match status" value="1"/>
</dbReference>
<dbReference type="UniPathway" id="UPA00619">
    <property type="reaction ID" value="UER00676"/>
</dbReference>
<comment type="catalytic activity">
    <reaction evidence="1 7">
        <text>an S-(2-hydroxyacyl)glutathione + H2O = a 2-hydroxy carboxylate + glutathione + H(+)</text>
        <dbReference type="Rhea" id="RHEA:21864"/>
        <dbReference type="ChEBI" id="CHEBI:15377"/>
        <dbReference type="ChEBI" id="CHEBI:15378"/>
        <dbReference type="ChEBI" id="CHEBI:57925"/>
        <dbReference type="ChEBI" id="CHEBI:58896"/>
        <dbReference type="ChEBI" id="CHEBI:71261"/>
        <dbReference type="EC" id="3.1.2.6"/>
    </reaction>
</comment>
<evidence type="ECO:0000256" key="7">
    <source>
        <dbReference type="HAMAP-Rule" id="MF_01374"/>
    </source>
</evidence>
<comment type="pathway">
    <text evidence="2 7">Secondary metabolite metabolism; methylglyoxal degradation; (R)-lactate from methylglyoxal: step 2/2.</text>
</comment>
<dbReference type="HAMAP" id="MF_01374">
    <property type="entry name" value="Glyoxalase_2"/>
    <property type="match status" value="1"/>
</dbReference>
<protein>
    <recommendedName>
        <fullName evidence="7">Hydroxyacylglutathione hydrolase</fullName>
        <ecNumber evidence="7">3.1.2.6</ecNumber>
    </recommendedName>
    <alternativeName>
        <fullName evidence="7">Glyoxalase II</fullName>
        <shortName evidence="7">Glx II</shortName>
    </alternativeName>
</protein>
<dbReference type="Pfam" id="PF16123">
    <property type="entry name" value="HAGH_C"/>
    <property type="match status" value="1"/>
</dbReference>
<feature type="binding site" evidence="7">
    <location>
        <position position="171"/>
    </location>
    <ligand>
        <name>Zn(2+)</name>
        <dbReference type="ChEBI" id="CHEBI:29105"/>
        <label>2</label>
    </ligand>
</feature>
<gene>
    <name evidence="7" type="primary">gloB</name>
    <name evidence="9" type="ORF">Aam_126_021</name>
</gene>
<dbReference type="InterPro" id="IPR035680">
    <property type="entry name" value="Clx_II_MBL"/>
</dbReference>
<dbReference type="InterPro" id="IPR050110">
    <property type="entry name" value="Glyoxalase_II_hydrolase"/>
</dbReference>
<comment type="cofactor">
    <cofactor evidence="7">
        <name>Zn(2+)</name>
        <dbReference type="ChEBI" id="CHEBI:29105"/>
    </cofactor>
    <text evidence="7">Binds 2 Zn(2+) ions per subunit.</text>
</comment>
<organism evidence="9 10">
    <name type="scientific">Acidocella aminolytica 101 = DSM 11237</name>
    <dbReference type="NCBI Taxonomy" id="1120923"/>
    <lineage>
        <taxon>Bacteria</taxon>
        <taxon>Pseudomonadati</taxon>
        <taxon>Pseudomonadota</taxon>
        <taxon>Alphaproteobacteria</taxon>
        <taxon>Acetobacterales</taxon>
        <taxon>Acidocellaceae</taxon>
        <taxon>Acidocella</taxon>
    </lineage>
</organism>
<dbReference type="GO" id="GO:0046872">
    <property type="term" value="F:metal ion binding"/>
    <property type="evidence" value="ECO:0007669"/>
    <property type="project" value="UniProtKB-KW"/>
</dbReference>
<feature type="binding site" evidence="7">
    <location>
        <position position="61"/>
    </location>
    <ligand>
        <name>Zn(2+)</name>
        <dbReference type="ChEBI" id="CHEBI:29105"/>
        <label>2</label>
    </ligand>
</feature>
<feature type="binding site" evidence="7">
    <location>
        <position position="133"/>
    </location>
    <ligand>
        <name>Zn(2+)</name>
        <dbReference type="ChEBI" id="CHEBI:29105"/>
        <label>2</label>
    </ligand>
</feature>
<dbReference type="EMBL" id="BANC01000124">
    <property type="protein sequence ID" value="GAN81892.1"/>
    <property type="molecule type" value="Genomic_DNA"/>
</dbReference>
<dbReference type="OrthoDB" id="9802248at2"/>
<feature type="binding site" evidence="7">
    <location>
        <position position="133"/>
    </location>
    <ligand>
        <name>Zn(2+)</name>
        <dbReference type="ChEBI" id="CHEBI:29105"/>
        <label>1</label>
    </ligand>
</feature>
<dbReference type="Gene3D" id="3.60.15.10">
    <property type="entry name" value="Ribonuclease Z/Hydroxyacylglutathione hydrolase-like"/>
    <property type="match status" value="1"/>
</dbReference>
<dbReference type="CDD" id="cd07723">
    <property type="entry name" value="hydroxyacylglutathione_hydrolase_MBL-fold"/>
    <property type="match status" value="1"/>
</dbReference>
<feature type="binding site" evidence="7">
    <location>
        <position position="114"/>
    </location>
    <ligand>
        <name>Zn(2+)</name>
        <dbReference type="ChEBI" id="CHEBI:29105"/>
        <label>1</label>
    </ligand>
</feature>
<dbReference type="GO" id="GO:0004416">
    <property type="term" value="F:hydroxyacylglutathione hydrolase activity"/>
    <property type="evidence" value="ECO:0007669"/>
    <property type="project" value="UniProtKB-UniRule"/>
</dbReference>
<dbReference type="PANTHER" id="PTHR43705">
    <property type="entry name" value="HYDROXYACYLGLUTATHIONE HYDROLASE"/>
    <property type="match status" value="1"/>
</dbReference>
<comment type="function">
    <text evidence="7">Thiolesterase that catalyzes the hydrolysis of S-D-lactoyl-glutathione to form glutathione and D-lactic acid.</text>
</comment>
<feature type="binding site" evidence="7">
    <location>
        <position position="56"/>
    </location>
    <ligand>
        <name>Zn(2+)</name>
        <dbReference type="ChEBI" id="CHEBI:29105"/>
        <label>1</label>
    </ligand>
</feature>